<evidence type="ECO:0000256" key="1">
    <source>
        <dbReference type="ARBA" id="ARBA00023002"/>
    </source>
</evidence>
<name>A0A444HGU6_RHILE</name>
<comment type="caution">
    <text evidence="3">The sequence shown here is derived from an EMBL/GenBank/DDBJ whole genome shotgun (WGS) entry which is preliminary data.</text>
</comment>
<organism evidence="3 4">
    <name type="scientific">Rhizobium leguminosarum</name>
    <dbReference type="NCBI Taxonomy" id="384"/>
    <lineage>
        <taxon>Bacteria</taxon>
        <taxon>Pseudomonadati</taxon>
        <taxon>Pseudomonadota</taxon>
        <taxon>Alphaproteobacteria</taxon>
        <taxon>Hyphomicrobiales</taxon>
        <taxon>Rhizobiaceae</taxon>
        <taxon>Rhizobium/Agrobacterium group</taxon>
        <taxon>Rhizobium</taxon>
    </lineage>
</organism>
<dbReference type="InterPro" id="IPR046373">
    <property type="entry name" value="Acyl-CoA_Oxase/DH_mid-dom_sf"/>
</dbReference>
<dbReference type="AlphaFoldDB" id="A0A444HGU6"/>
<dbReference type="Pfam" id="PF08028">
    <property type="entry name" value="Acyl-CoA_dh_2"/>
    <property type="match status" value="1"/>
</dbReference>
<dbReference type="SUPFAM" id="SSF47203">
    <property type="entry name" value="Acyl-CoA dehydrogenase C-terminal domain-like"/>
    <property type="match status" value="1"/>
</dbReference>
<dbReference type="GO" id="GO:0016627">
    <property type="term" value="F:oxidoreductase activity, acting on the CH-CH group of donors"/>
    <property type="evidence" value="ECO:0007669"/>
    <property type="project" value="InterPro"/>
</dbReference>
<evidence type="ECO:0000313" key="4">
    <source>
        <dbReference type="Proteomes" id="UP000283817"/>
    </source>
</evidence>
<feature type="domain" description="Acyl-CoA dehydrogenase C-terminal" evidence="2">
    <location>
        <begin position="57"/>
        <end position="186"/>
    </location>
</feature>
<sequence length="214" mass="23502">ECRIEQTWRAMGLRGTGSHHICLDDVFVADDFVFSISAPPLALDGPLYRQPAHLIALMHGAVQLGVAQAAVMDVMDLLRQGSLTDKEGRRELAQFELGVCHAKLKATESAFEQQVKSDWANALEMGPVDPLRLAATVQLGVFIARATLDIVRRCFELAGSIAVYEHSPLQRRLRDIQVATQHGLISRANFIAGGKALMETIDLDLRNSGIFDAR</sequence>
<protein>
    <recommendedName>
        <fullName evidence="2">Acyl-CoA dehydrogenase C-terminal domain-containing protein</fullName>
    </recommendedName>
</protein>
<dbReference type="EMBL" id="SBHX01000218">
    <property type="protein sequence ID" value="RWX20421.1"/>
    <property type="molecule type" value="Genomic_DNA"/>
</dbReference>
<dbReference type="Proteomes" id="UP000283817">
    <property type="component" value="Unassembled WGS sequence"/>
</dbReference>
<dbReference type="Gene3D" id="2.40.110.10">
    <property type="entry name" value="Butyryl-CoA Dehydrogenase, subunit A, domain 2"/>
    <property type="match status" value="1"/>
</dbReference>
<proteinExistence type="predicted"/>
<dbReference type="Gene3D" id="1.20.140.10">
    <property type="entry name" value="Butyryl-CoA Dehydrogenase, subunit A, domain 3"/>
    <property type="match status" value="1"/>
</dbReference>
<gene>
    <name evidence="3" type="ORF">EHI47_39615</name>
</gene>
<evidence type="ECO:0000313" key="3">
    <source>
        <dbReference type="EMBL" id="RWX20421.1"/>
    </source>
</evidence>
<feature type="non-terminal residue" evidence="3">
    <location>
        <position position="1"/>
    </location>
</feature>
<evidence type="ECO:0000259" key="2">
    <source>
        <dbReference type="Pfam" id="PF08028"/>
    </source>
</evidence>
<dbReference type="InterPro" id="IPR013107">
    <property type="entry name" value="Acyl-CoA_DH_C"/>
</dbReference>
<dbReference type="InterPro" id="IPR036250">
    <property type="entry name" value="AcylCo_DH-like_C"/>
</dbReference>
<reference evidence="3 4" key="1">
    <citation type="submission" date="2019-01" db="EMBL/GenBank/DDBJ databases">
        <title>RHIZO-ID as a novel technology for direct rhizobia identification.</title>
        <authorList>
            <person name="De Meyer S.E."/>
        </authorList>
    </citation>
    <scope>NUCLEOTIDE SEQUENCE [LARGE SCALE GENOMIC DNA]</scope>
    <source>
        <strain evidence="3 4">WSM448</strain>
    </source>
</reference>
<keyword evidence="1" id="KW-0560">Oxidoreductase</keyword>
<accession>A0A444HGU6</accession>